<feature type="compositionally biased region" description="Low complexity" evidence="5">
    <location>
        <begin position="719"/>
        <end position="735"/>
    </location>
</feature>
<protein>
    <submittedName>
        <fullName evidence="8">GTPase IMAP family member 8-like</fullName>
    </submittedName>
</protein>
<dbReference type="OrthoDB" id="9982588at2759"/>
<evidence type="ECO:0000313" key="8">
    <source>
        <dbReference type="RefSeq" id="XP_026082736.1"/>
    </source>
</evidence>
<keyword evidence="2" id="KW-0547">Nucleotide-binding</keyword>
<keyword evidence="3" id="KW-0342">GTP-binding</keyword>
<dbReference type="Proteomes" id="UP000515129">
    <property type="component" value="Chromosome 40"/>
</dbReference>
<dbReference type="SUPFAM" id="SSF52540">
    <property type="entry name" value="P-loop containing nucleoside triphosphate hydrolases"/>
    <property type="match status" value="3"/>
</dbReference>
<dbReference type="Pfam" id="PF04548">
    <property type="entry name" value="AIG1"/>
    <property type="match status" value="3"/>
</dbReference>
<dbReference type="InterPro" id="IPR045058">
    <property type="entry name" value="GIMA/IAN/Toc"/>
</dbReference>
<dbReference type="KEGG" id="caua:113058758"/>
<reference evidence="8" key="1">
    <citation type="submission" date="2025-08" db="UniProtKB">
        <authorList>
            <consortium name="RefSeq"/>
        </authorList>
    </citation>
    <scope>IDENTIFICATION</scope>
    <source>
        <strain evidence="8">Wakin</strain>
        <tissue evidence="8">Muscle</tissue>
    </source>
</reference>
<feature type="domain" description="AIG1-type G" evidence="6">
    <location>
        <begin position="472"/>
        <end position="670"/>
    </location>
</feature>
<dbReference type="AlphaFoldDB" id="A0A6P6LGX1"/>
<dbReference type="PANTHER" id="PTHR10903">
    <property type="entry name" value="GTPASE, IMAP FAMILY MEMBER-RELATED"/>
    <property type="match status" value="1"/>
</dbReference>
<feature type="compositionally biased region" description="Polar residues" evidence="5">
    <location>
        <begin position="695"/>
        <end position="711"/>
    </location>
</feature>
<feature type="region of interest" description="Disordered" evidence="5">
    <location>
        <begin position="210"/>
        <end position="234"/>
    </location>
</feature>
<evidence type="ECO:0000256" key="2">
    <source>
        <dbReference type="ARBA" id="ARBA00022741"/>
    </source>
</evidence>
<feature type="domain" description="AIG1-type G" evidence="6">
    <location>
        <begin position="9"/>
        <end position="203"/>
    </location>
</feature>
<dbReference type="RefSeq" id="XP_026082736.1">
    <property type="nucleotide sequence ID" value="XM_026226951.1"/>
</dbReference>
<dbReference type="GeneID" id="113058758"/>
<dbReference type="FunFam" id="3.40.50.300:FF:001809">
    <property type="entry name" value="Si:ch1073-365p7.2"/>
    <property type="match status" value="2"/>
</dbReference>
<accession>A0A6P6LGX1</accession>
<evidence type="ECO:0000256" key="3">
    <source>
        <dbReference type="ARBA" id="ARBA00023134"/>
    </source>
</evidence>
<name>A0A6P6LGX1_CARAU</name>
<evidence type="ECO:0000256" key="5">
    <source>
        <dbReference type="SAM" id="MobiDB-lite"/>
    </source>
</evidence>
<dbReference type="GO" id="GO:0005525">
    <property type="term" value="F:GTP binding"/>
    <property type="evidence" value="ECO:0007669"/>
    <property type="project" value="UniProtKB-KW"/>
</dbReference>
<dbReference type="PANTHER" id="PTHR10903:SF107">
    <property type="entry name" value="GTPASE IMAP FAMILY MEMBER 4-LIKE-RELATED"/>
    <property type="match status" value="1"/>
</dbReference>
<dbReference type="Gene3D" id="3.40.50.300">
    <property type="entry name" value="P-loop containing nucleotide triphosphate hydrolases"/>
    <property type="match status" value="3"/>
</dbReference>
<keyword evidence="4" id="KW-0175">Coiled coil</keyword>
<feature type="coiled-coil region" evidence="4">
    <location>
        <begin position="435"/>
        <end position="465"/>
    </location>
</feature>
<evidence type="ECO:0000256" key="4">
    <source>
        <dbReference type="SAM" id="Coils"/>
    </source>
</evidence>
<gene>
    <name evidence="8" type="primary">LOC113058758</name>
</gene>
<dbReference type="PROSITE" id="PS51720">
    <property type="entry name" value="G_AIG1"/>
    <property type="match status" value="3"/>
</dbReference>
<dbReference type="InterPro" id="IPR027417">
    <property type="entry name" value="P-loop_NTPase"/>
</dbReference>
<feature type="domain" description="AIG1-type G" evidence="6">
    <location>
        <begin position="238"/>
        <end position="437"/>
    </location>
</feature>
<comment type="similarity">
    <text evidence="1">Belongs to the TRAFAC class TrmE-Era-EngA-EngB-Septin-like GTPase superfamily. AIG1/Toc34/Toc159-like paraseptin GTPase family. IAN subfamily.</text>
</comment>
<sequence>MDPGSSHSTSELRILLLGPKLEEKSSAGNTILGKKEFDLKTLQCVEKHSEIAGTKITVVDTPGWWGNLPFEENPELYKQEIILSVTKCPPGPHVLLLVLNVETPFKENEKDILCGNMKCFGHEVWRHTIVLFTCEDHHTSTQQFIENENLQWLIEKCGNRYHELDTKNWGNGSQVIELLNKIQEMVEGNRGRHYELNREILQQVEEKRREQEKRANERRIKNQQLKDETKTTENKHPVSELRMVLLGYNGSGKSSAGNTILGKSVFDYKRSLTSAVQEGDVAGRHITMVDTPGRRRNYHSKYTPRLYKDEIVLCSSHCPPGPHAFLLIIRVDVSFTEVYRKAVEEHVALLGLNVWDHMIVLFTFGDWLRDTSIELFIESEGEALQWIIDKCGNRYHVFNNRNTDDGNQVTELFEKIEEMVAGNRGCCFKIQQKNLQEVQSRRMKVEKLAKQMKAEVKKRNELRHSTSGVAELFEMRLVLLGLHHSSISSTGNTILGRQVFDRRMEENLSNNGEVAGRKLSVVCTPGFEKDFLIGKRLEDAKRNLLKSLAEQSSGTHAFILVQSVDCSFAEEEKGALMKIMEPFGEGIWNHILVLFAVGEELGETPIELFIASEGDALQWLIEKCGNRYHVLNTKNCSDGSQVAELLEKIEETVAGNRGCHFRLDEDTLKWTERTIAIPITRSHSMDDPVTFSGRHSFSSGIGSAQVSQRSQEAPEESSSKMSSGVESLSSIPEFD</sequence>
<keyword evidence="7" id="KW-1185">Reference proteome</keyword>
<dbReference type="InterPro" id="IPR006703">
    <property type="entry name" value="G_AIG1"/>
</dbReference>
<evidence type="ECO:0000256" key="1">
    <source>
        <dbReference type="ARBA" id="ARBA00008535"/>
    </source>
</evidence>
<organism evidence="7 8">
    <name type="scientific">Carassius auratus</name>
    <name type="common">Goldfish</name>
    <dbReference type="NCBI Taxonomy" id="7957"/>
    <lineage>
        <taxon>Eukaryota</taxon>
        <taxon>Metazoa</taxon>
        <taxon>Chordata</taxon>
        <taxon>Craniata</taxon>
        <taxon>Vertebrata</taxon>
        <taxon>Euteleostomi</taxon>
        <taxon>Actinopterygii</taxon>
        <taxon>Neopterygii</taxon>
        <taxon>Teleostei</taxon>
        <taxon>Ostariophysi</taxon>
        <taxon>Cypriniformes</taxon>
        <taxon>Cyprinidae</taxon>
        <taxon>Cyprininae</taxon>
        <taxon>Carassius</taxon>
    </lineage>
</organism>
<feature type="region of interest" description="Disordered" evidence="5">
    <location>
        <begin position="695"/>
        <end position="735"/>
    </location>
</feature>
<evidence type="ECO:0000313" key="7">
    <source>
        <dbReference type="Proteomes" id="UP000515129"/>
    </source>
</evidence>
<proteinExistence type="inferred from homology"/>
<evidence type="ECO:0000259" key="6">
    <source>
        <dbReference type="PROSITE" id="PS51720"/>
    </source>
</evidence>